<dbReference type="AlphaFoldDB" id="A0A4V3G4I3"/>
<proteinExistence type="predicted"/>
<protein>
    <submittedName>
        <fullName evidence="6">Protein-S-isoprenylcysteine O-methyltransferase Ste14</fullName>
    </submittedName>
</protein>
<keyword evidence="4 5" id="KW-0472">Membrane</keyword>
<gene>
    <name evidence="6" type="ORF">C8C77_1287</name>
</gene>
<comment type="subcellular location">
    <subcellularLocation>
        <location evidence="1">Endomembrane system</location>
        <topology evidence="1">Multi-pass membrane protein</topology>
    </subcellularLocation>
</comment>
<dbReference type="Gene3D" id="1.20.120.1630">
    <property type="match status" value="1"/>
</dbReference>
<evidence type="ECO:0000256" key="5">
    <source>
        <dbReference type="SAM" id="Phobius"/>
    </source>
</evidence>
<evidence type="ECO:0000313" key="7">
    <source>
        <dbReference type="Proteomes" id="UP000294697"/>
    </source>
</evidence>
<organism evidence="6 7">
    <name type="scientific">Halanaerobium saccharolyticum</name>
    <dbReference type="NCBI Taxonomy" id="43595"/>
    <lineage>
        <taxon>Bacteria</taxon>
        <taxon>Bacillati</taxon>
        <taxon>Bacillota</taxon>
        <taxon>Clostridia</taxon>
        <taxon>Halanaerobiales</taxon>
        <taxon>Halanaerobiaceae</taxon>
        <taxon>Halanaerobium</taxon>
    </lineage>
</organism>
<name>A0A4V3G4I3_9FIRM</name>
<dbReference type="PANTHER" id="PTHR43847">
    <property type="entry name" value="BLL3993 PROTEIN"/>
    <property type="match status" value="1"/>
</dbReference>
<dbReference type="InterPro" id="IPR007318">
    <property type="entry name" value="Phopholipid_MeTrfase"/>
</dbReference>
<evidence type="ECO:0000256" key="3">
    <source>
        <dbReference type="ARBA" id="ARBA00022989"/>
    </source>
</evidence>
<feature type="transmembrane region" description="Helical" evidence="5">
    <location>
        <begin position="83"/>
        <end position="115"/>
    </location>
</feature>
<evidence type="ECO:0000256" key="4">
    <source>
        <dbReference type="ARBA" id="ARBA00023136"/>
    </source>
</evidence>
<sequence>MNPQKRVLIQEIFLIALGICGRFLRWETIPFSPLTNIIGVFLIVLAFVLHGYSQKNLKQAHNRSNEIKNIVTSGIYSKVRHPIYLSLIIMEIGITFTFGIMWMFLLVILFTYLHILTSIEEEKLLVKKFNKEYINYMNNVPWRILPKIF</sequence>
<comment type="caution">
    <text evidence="6">The sequence shown here is derived from an EMBL/GenBank/DDBJ whole genome shotgun (WGS) entry which is preliminary data.</text>
</comment>
<feature type="transmembrane region" description="Helical" evidence="5">
    <location>
        <begin position="7"/>
        <end position="24"/>
    </location>
</feature>
<dbReference type="GO" id="GO:0032259">
    <property type="term" value="P:methylation"/>
    <property type="evidence" value="ECO:0007669"/>
    <property type="project" value="UniProtKB-KW"/>
</dbReference>
<keyword evidence="2 5" id="KW-0812">Transmembrane</keyword>
<keyword evidence="6" id="KW-0808">Transferase</keyword>
<dbReference type="GO" id="GO:0008168">
    <property type="term" value="F:methyltransferase activity"/>
    <property type="evidence" value="ECO:0007669"/>
    <property type="project" value="UniProtKB-KW"/>
</dbReference>
<dbReference type="RefSeq" id="WP_166668545.1">
    <property type="nucleotide sequence ID" value="NZ_QLME01000005.1"/>
</dbReference>
<dbReference type="InterPro" id="IPR052527">
    <property type="entry name" value="Metal_cation-efflux_comp"/>
</dbReference>
<accession>A0A4V3G4I3</accession>
<keyword evidence="3 5" id="KW-1133">Transmembrane helix</keyword>
<dbReference type="Proteomes" id="UP000294697">
    <property type="component" value="Unassembled WGS sequence"/>
</dbReference>
<evidence type="ECO:0000313" key="6">
    <source>
        <dbReference type="EMBL" id="TDW00448.1"/>
    </source>
</evidence>
<dbReference type="PANTHER" id="PTHR43847:SF1">
    <property type="entry name" value="BLL3993 PROTEIN"/>
    <property type="match status" value="1"/>
</dbReference>
<dbReference type="Pfam" id="PF04191">
    <property type="entry name" value="PEMT"/>
    <property type="match status" value="1"/>
</dbReference>
<dbReference type="EMBL" id="SODA01000028">
    <property type="protein sequence ID" value="TDW00448.1"/>
    <property type="molecule type" value="Genomic_DNA"/>
</dbReference>
<evidence type="ECO:0000256" key="2">
    <source>
        <dbReference type="ARBA" id="ARBA00022692"/>
    </source>
</evidence>
<dbReference type="GO" id="GO:0012505">
    <property type="term" value="C:endomembrane system"/>
    <property type="evidence" value="ECO:0007669"/>
    <property type="project" value="UniProtKB-SubCell"/>
</dbReference>
<evidence type="ECO:0000256" key="1">
    <source>
        <dbReference type="ARBA" id="ARBA00004127"/>
    </source>
</evidence>
<keyword evidence="6" id="KW-0489">Methyltransferase</keyword>
<feature type="transmembrane region" description="Helical" evidence="5">
    <location>
        <begin position="30"/>
        <end position="49"/>
    </location>
</feature>
<reference evidence="6 7" key="1">
    <citation type="submission" date="2019-03" db="EMBL/GenBank/DDBJ databases">
        <title>Subsurface microbial communities from deep shales in Ohio and West Virginia, USA.</title>
        <authorList>
            <person name="Wrighton K."/>
        </authorList>
    </citation>
    <scope>NUCLEOTIDE SEQUENCE [LARGE SCALE GENOMIC DNA]</scope>
    <source>
        <strain evidence="6 7">MSL9.2</strain>
    </source>
</reference>